<dbReference type="RefSeq" id="WP_123208089.1">
    <property type="nucleotide sequence ID" value="NZ_JBHTHO010000036.1"/>
</dbReference>
<dbReference type="InterPro" id="IPR036950">
    <property type="entry name" value="PBP_transglycosylase"/>
</dbReference>
<evidence type="ECO:0000256" key="8">
    <source>
        <dbReference type="ARBA" id="ARBA00022984"/>
    </source>
</evidence>
<dbReference type="GO" id="GO:0008360">
    <property type="term" value="P:regulation of cell shape"/>
    <property type="evidence" value="ECO:0007669"/>
    <property type="project" value="UniProtKB-KW"/>
</dbReference>
<comment type="catalytic activity">
    <reaction evidence="11">
        <text>Preferential cleavage: (Ac)2-L-Lys-D-Ala-|-D-Ala. Also transpeptidation of peptidyl-alanyl moieties that are N-acyl substituents of D-alanine.</text>
        <dbReference type="EC" id="3.4.16.4"/>
    </reaction>
</comment>
<name>A0A3N0B2N9_9ACTN</name>
<dbReference type="InterPro" id="IPR050396">
    <property type="entry name" value="Glycosyltr_51/Transpeptidase"/>
</dbReference>
<dbReference type="Pfam" id="PF00912">
    <property type="entry name" value="Transgly"/>
    <property type="match status" value="1"/>
</dbReference>
<comment type="similarity">
    <text evidence="1">In the C-terminal section; belongs to the transpeptidase family.</text>
</comment>
<dbReference type="SUPFAM" id="SSF53955">
    <property type="entry name" value="Lysozyme-like"/>
    <property type="match status" value="1"/>
</dbReference>
<evidence type="ECO:0000313" key="16">
    <source>
        <dbReference type="Proteomes" id="UP000269591"/>
    </source>
</evidence>
<comment type="catalytic activity">
    <reaction evidence="12">
        <text>[GlcNAc-(1-&gt;4)-Mur2Ac(oyl-L-Ala-gamma-D-Glu-L-Lys-D-Ala-D-Ala)](n)-di-trans,octa-cis-undecaprenyl diphosphate + beta-D-GlcNAc-(1-&gt;4)-Mur2Ac(oyl-L-Ala-gamma-D-Glu-L-Lys-D-Ala-D-Ala)-di-trans,octa-cis-undecaprenyl diphosphate = [GlcNAc-(1-&gt;4)-Mur2Ac(oyl-L-Ala-gamma-D-Glu-L-Lys-D-Ala-D-Ala)](n+1)-di-trans,octa-cis-undecaprenyl diphosphate + di-trans,octa-cis-undecaprenyl diphosphate + H(+)</text>
        <dbReference type="Rhea" id="RHEA:23708"/>
        <dbReference type="Rhea" id="RHEA-COMP:9602"/>
        <dbReference type="Rhea" id="RHEA-COMP:9603"/>
        <dbReference type="ChEBI" id="CHEBI:15378"/>
        <dbReference type="ChEBI" id="CHEBI:58405"/>
        <dbReference type="ChEBI" id="CHEBI:60033"/>
        <dbReference type="ChEBI" id="CHEBI:78435"/>
        <dbReference type="EC" id="2.4.99.28"/>
    </reaction>
</comment>
<evidence type="ECO:0000256" key="7">
    <source>
        <dbReference type="ARBA" id="ARBA00022960"/>
    </source>
</evidence>
<comment type="similarity">
    <text evidence="2">In the N-terminal section; belongs to the glycosyltransferase 51 family.</text>
</comment>
<keyword evidence="10" id="KW-0961">Cell wall biogenesis/degradation</keyword>
<dbReference type="PANTHER" id="PTHR32282">
    <property type="entry name" value="BINDING PROTEIN TRANSPEPTIDASE, PUTATIVE-RELATED"/>
    <property type="match status" value="1"/>
</dbReference>
<evidence type="ECO:0000256" key="12">
    <source>
        <dbReference type="ARBA" id="ARBA00049902"/>
    </source>
</evidence>
<dbReference type="FunFam" id="1.10.3810.10:FF:000001">
    <property type="entry name" value="Penicillin-binding protein 1A"/>
    <property type="match status" value="1"/>
</dbReference>
<evidence type="ECO:0000256" key="11">
    <source>
        <dbReference type="ARBA" id="ARBA00034000"/>
    </source>
</evidence>
<keyword evidence="3" id="KW-0121">Carboxypeptidase</keyword>
<keyword evidence="9" id="KW-0511">Multifunctional enzyme</keyword>
<feature type="domain" description="Glycosyl transferase family 51" evidence="14">
    <location>
        <begin position="66"/>
        <end position="233"/>
    </location>
</feature>
<evidence type="ECO:0000256" key="6">
    <source>
        <dbReference type="ARBA" id="ARBA00022801"/>
    </source>
</evidence>
<feature type="transmembrane region" description="Helical" evidence="13">
    <location>
        <begin position="23"/>
        <end position="44"/>
    </location>
</feature>
<evidence type="ECO:0000256" key="9">
    <source>
        <dbReference type="ARBA" id="ARBA00023268"/>
    </source>
</evidence>
<dbReference type="AlphaFoldDB" id="A0A3N0B2N9"/>
<dbReference type="Proteomes" id="UP000269591">
    <property type="component" value="Unassembled WGS sequence"/>
</dbReference>
<dbReference type="OrthoDB" id="9766909at2"/>
<evidence type="ECO:0000256" key="5">
    <source>
        <dbReference type="ARBA" id="ARBA00022679"/>
    </source>
</evidence>
<keyword evidence="13" id="KW-0812">Transmembrane</keyword>
<keyword evidence="3" id="KW-0645">Protease</keyword>
<keyword evidence="8" id="KW-0573">Peptidoglycan synthesis</keyword>
<evidence type="ECO:0000259" key="14">
    <source>
        <dbReference type="Pfam" id="PF00912"/>
    </source>
</evidence>
<evidence type="ECO:0000313" key="15">
    <source>
        <dbReference type="EMBL" id="RNL41391.1"/>
    </source>
</evidence>
<evidence type="ECO:0000256" key="1">
    <source>
        <dbReference type="ARBA" id="ARBA00007090"/>
    </source>
</evidence>
<sequence>MRKPVYTNDISRKRTAGSVFGRIVKWALILVLLACAGAAAYFGVRGWALYAHASQEKSVEQMAENIRSKAEYVTLDQLPTIYTNAVVAVEDHRFWQHPGFDALATGRALVNDIRAGEIVEGGSTITQQLAKNEFFTQEQVIERKVAEVFMAFDIESKLSKSEILELYVNSIYFGDGYEGIGAACEGYLGKHASEMTDCEATLMAGIPNAPSAYAPTENPELARQRQMQVLRAMVKYGALTQGQADTIAVNPCEIDA</sequence>
<dbReference type="GO" id="GO:0009002">
    <property type="term" value="F:serine-type D-Ala-D-Ala carboxypeptidase activity"/>
    <property type="evidence" value="ECO:0007669"/>
    <property type="project" value="UniProtKB-EC"/>
</dbReference>
<dbReference type="InterPro" id="IPR023346">
    <property type="entry name" value="Lysozyme-like_dom_sf"/>
</dbReference>
<dbReference type="PANTHER" id="PTHR32282:SF33">
    <property type="entry name" value="PEPTIDOGLYCAN GLYCOSYLTRANSFERASE"/>
    <property type="match status" value="1"/>
</dbReference>
<dbReference type="GO" id="GO:0009252">
    <property type="term" value="P:peptidoglycan biosynthetic process"/>
    <property type="evidence" value="ECO:0007669"/>
    <property type="project" value="UniProtKB-KW"/>
</dbReference>
<organism evidence="15 16">
    <name type="scientific">Slackia equolifaciens</name>
    <dbReference type="NCBI Taxonomy" id="498718"/>
    <lineage>
        <taxon>Bacteria</taxon>
        <taxon>Bacillati</taxon>
        <taxon>Actinomycetota</taxon>
        <taxon>Coriobacteriia</taxon>
        <taxon>Eggerthellales</taxon>
        <taxon>Eggerthellaceae</taxon>
        <taxon>Slackia</taxon>
    </lineage>
</organism>
<evidence type="ECO:0000256" key="4">
    <source>
        <dbReference type="ARBA" id="ARBA00022676"/>
    </source>
</evidence>
<keyword evidence="13" id="KW-1133">Transmembrane helix</keyword>
<keyword evidence="6" id="KW-0378">Hydrolase</keyword>
<dbReference type="GO" id="GO:0008955">
    <property type="term" value="F:peptidoglycan glycosyltransferase activity"/>
    <property type="evidence" value="ECO:0007669"/>
    <property type="project" value="UniProtKB-EC"/>
</dbReference>
<dbReference type="InterPro" id="IPR001264">
    <property type="entry name" value="Glyco_trans_51"/>
</dbReference>
<proteinExistence type="inferred from homology"/>
<dbReference type="Gene3D" id="1.10.3810.10">
    <property type="entry name" value="Biosynthetic peptidoglycan transglycosylase-like"/>
    <property type="match status" value="1"/>
</dbReference>
<protein>
    <submittedName>
        <fullName evidence="15">Glycosyl transferase</fullName>
    </submittedName>
</protein>
<evidence type="ECO:0000256" key="2">
    <source>
        <dbReference type="ARBA" id="ARBA00007739"/>
    </source>
</evidence>
<dbReference type="EMBL" id="QIBX01000002">
    <property type="protein sequence ID" value="RNL41391.1"/>
    <property type="molecule type" value="Genomic_DNA"/>
</dbReference>
<evidence type="ECO:0000256" key="3">
    <source>
        <dbReference type="ARBA" id="ARBA00022645"/>
    </source>
</evidence>
<accession>A0A3N0B2N9</accession>
<gene>
    <name evidence="15" type="ORF">DMP06_02050</name>
</gene>
<reference evidence="16" key="1">
    <citation type="submission" date="2018-05" db="EMBL/GenBank/DDBJ databases">
        <title>Genome Sequencing of selected type strains of the family Eggerthellaceae.</title>
        <authorList>
            <person name="Danylec N."/>
            <person name="Stoll D.A."/>
            <person name="Doetsch A."/>
            <person name="Huch M."/>
        </authorList>
    </citation>
    <scope>NUCLEOTIDE SEQUENCE [LARGE SCALE GENOMIC DNA]</scope>
    <source>
        <strain evidence="16">DSM 24851</strain>
    </source>
</reference>
<evidence type="ECO:0000256" key="10">
    <source>
        <dbReference type="ARBA" id="ARBA00023316"/>
    </source>
</evidence>
<keyword evidence="4" id="KW-0328">Glycosyltransferase</keyword>
<keyword evidence="7" id="KW-0133">Cell shape</keyword>
<keyword evidence="16" id="KW-1185">Reference proteome</keyword>
<dbReference type="GO" id="GO:0071555">
    <property type="term" value="P:cell wall organization"/>
    <property type="evidence" value="ECO:0007669"/>
    <property type="project" value="UniProtKB-KW"/>
</dbReference>
<comment type="caution">
    <text evidence="15">The sequence shown here is derived from an EMBL/GenBank/DDBJ whole genome shotgun (WGS) entry which is preliminary data.</text>
</comment>
<keyword evidence="13" id="KW-0472">Membrane</keyword>
<keyword evidence="5 15" id="KW-0808">Transferase</keyword>
<evidence type="ECO:0000256" key="13">
    <source>
        <dbReference type="SAM" id="Phobius"/>
    </source>
</evidence>